<dbReference type="PANTHER" id="PTHR39425:SF1">
    <property type="entry name" value="CYTOCHROME C7-LIKE DOMAIN-CONTAINING PROTEIN"/>
    <property type="match status" value="1"/>
</dbReference>
<evidence type="ECO:0000256" key="5">
    <source>
        <dbReference type="ARBA" id="ARBA00022982"/>
    </source>
</evidence>
<dbReference type="PANTHER" id="PTHR39425">
    <property type="entry name" value="LIPOPROTEIN CYTOCHROME C"/>
    <property type="match status" value="1"/>
</dbReference>
<protein>
    <submittedName>
        <fullName evidence="9">Cytochrome c3 family protein</fullName>
    </submittedName>
</protein>
<keyword evidence="7" id="KW-1133">Transmembrane helix</keyword>
<comment type="subcellular location">
    <subcellularLocation>
        <location evidence="1">Cell envelope</location>
    </subcellularLocation>
</comment>
<dbReference type="CDD" id="cd08168">
    <property type="entry name" value="Cytochrom_C3"/>
    <property type="match status" value="1"/>
</dbReference>
<evidence type="ECO:0000256" key="3">
    <source>
        <dbReference type="ARBA" id="ARBA00022617"/>
    </source>
</evidence>
<feature type="domain" description="Class III cytochrome C" evidence="8">
    <location>
        <begin position="48"/>
        <end position="97"/>
    </location>
</feature>
<keyword evidence="10" id="KW-1185">Reference proteome</keyword>
<feature type="transmembrane region" description="Helical" evidence="7">
    <location>
        <begin position="23"/>
        <end position="41"/>
    </location>
</feature>
<accession>A0ABS0J852</accession>
<dbReference type="EMBL" id="VRYY01000651">
    <property type="protein sequence ID" value="MBG3878627.1"/>
    <property type="molecule type" value="Genomic_DNA"/>
</dbReference>
<dbReference type="SUPFAM" id="SSF48695">
    <property type="entry name" value="Multiheme cytochromes"/>
    <property type="match status" value="1"/>
</dbReference>
<dbReference type="InterPro" id="IPR036280">
    <property type="entry name" value="Multihaem_cyt_sf"/>
</dbReference>
<evidence type="ECO:0000259" key="8">
    <source>
        <dbReference type="Pfam" id="PF02085"/>
    </source>
</evidence>
<evidence type="ECO:0000313" key="9">
    <source>
        <dbReference type="EMBL" id="MBG3878627.1"/>
    </source>
</evidence>
<keyword evidence="6" id="KW-0408">Iron</keyword>
<evidence type="ECO:0000256" key="6">
    <source>
        <dbReference type="ARBA" id="ARBA00023004"/>
    </source>
</evidence>
<dbReference type="InterPro" id="IPR053547">
    <property type="entry name" value="Multiheme_cyt_c_menaq_reduct"/>
</dbReference>
<organism evidence="9 10">
    <name type="scientific">Nitratidesulfovibrio oxamicus</name>
    <dbReference type="NCBI Taxonomy" id="32016"/>
    <lineage>
        <taxon>Bacteria</taxon>
        <taxon>Pseudomonadati</taxon>
        <taxon>Thermodesulfobacteriota</taxon>
        <taxon>Desulfovibrionia</taxon>
        <taxon>Desulfovibrionales</taxon>
        <taxon>Desulfovibrionaceae</taxon>
        <taxon>Nitratidesulfovibrio</taxon>
    </lineage>
</organism>
<dbReference type="Pfam" id="PF02085">
    <property type="entry name" value="Cytochrom_CIII"/>
    <property type="match status" value="2"/>
</dbReference>
<sequence length="211" mass="23523">MEDRQLNSSGCAKDGGKCCGGGITPFLVGLVVSLIFGWWVFPDMIYSKKEQPIRFSHKVHMESAGMECKQCHVLREDGTFAGLPSTASCADCHSDVLGSDPEEARFVNEYVKTGKEVKWLVYQIQPDNVFFSHAAHSLDGCNQCHDFKESELCAQCHPDVANSDSAPTHFENKLTGYSKQTMKMWQCERCHANENHYGVTNSSNACFVCHK</sequence>
<keyword evidence="5" id="KW-0249">Electron transport</keyword>
<dbReference type="NCBIfam" id="NF041781">
    <property type="entry name" value="mnquin_red_QrcA"/>
    <property type="match status" value="1"/>
</dbReference>
<proteinExistence type="predicted"/>
<dbReference type="Proteomes" id="UP001194469">
    <property type="component" value="Unassembled WGS sequence"/>
</dbReference>
<comment type="caution">
    <text evidence="9">The sequence shown here is derived from an EMBL/GenBank/DDBJ whole genome shotgun (WGS) entry which is preliminary data.</text>
</comment>
<evidence type="ECO:0000256" key="2">
    <source>
        <dbReference type="ARBA" id="ARBA00022448"/>
    </source>
</evidence>
<keyword evidence="4" id="KW-0479">Metal-binding</keyword>
<keyword evidence="3" id="KW-0349">Heme</keyword>
<evidence type="ECO:0000256" key="7">
    <source>
        <dbReference type="SAM" id="Phobius"/>
    </source>
</evidence>
<evidence type="ECO:0000256" key="4">
    <source>
        <dbReference type="ARBA" id="ARBA00022723"/>
    </source>
</evidence>
<name>A0ABS0J852_9BACT</name>
<keyword evidence="7" id="KW-0812">Transmembrane</keyword>
<keyword evidence="2" id="KW-0813">Transport</keyword>
<feature type="domain" description="Class III cytochrome C" evidence="8">
    <location>
        <begin position="127"/>
        <end position="210"/>
    </location>
</feature>
<dbReference type="Gene3D" id="3.90.10.10">
    <property type="entry name" value="Cytochrome C3"/>
    <property type="match status" value="2"/>
</dbReference>
<gene>
    <name evidence="9" type="ORF">FVW20_16850</name>
</gene>
<reference evidence="9 10" key="1">
    <citation type="submission" date="2019-08" db="EMBL/GenBank/DDBJ databases">
        <authorList>
            <person name="Luo N."/>
        </authorList>
    </citation>
    <scope>NUCLEOTIDE SEQUENCE [LARGE SCALE GENOMIC DNA]</scope>
    <source>
        <strain evidence="9 10">NCIMB 9442</strain>
    </source>
</reference>
<keyword evidence="7" id="KW-0472">Membrane</keyword>
<dbReference type="InterPro" id="IPR020942">
    <property type="entry name" value="Cyt_c_III_dom"/>
</dbReference>
<dbReference type="RefSeq" id="WP_196610498.1">
    <property type="nucleotide sequence ID" value="NZ_VRYY01000651.1"/>
</dbReference>
<evidence type="ECO:0000256" key="1">
    <source>
        <dbReference type="ARBA" id="ARBA00004196"/>
    </source>
</evidence>
<evidence type="ECO:0000313" key="10">
    <source>
        <dbReference type="Proteomes" id="UP001194469"/>
    </source>
</evidence>